<reference evidence="4 5" key="1">
    <citation type="submission" date="2018-10" db="EMBL/GenBank/DDBJ databases">
        <title>Sequencing the genomes of 1000 actinobacteria strains.</title>
        <authorList>
            <person name="Klenk H.-P."/>
        </authorList>
    </citation>
    <scope>NUCLEOTIDE SEQUENCE [LARGE SCALE GENOMIC DNA]</scope>
    <source>
        <strain evidence="4 5">DSM 45175</strain>
    </source>
</reference>
<dbReference type="SUPFAM" id="SSF63817">
    <property type="entry name" value="Sortase"/>
    <property type="match status" value="1"/>
</dbReference>
<dbReference type="NCBIfam" id="NF033748">
    <property type="entry name" value="class_F_sortase"/>
    <property type="match status" value="1"/>
</dbReference>
<dbReference type="InterPro" id="IPR005754">
    <property type="entry name" value="Sortase"/>
</dbReference>
<dbReference type="OrthoDB" id="525039at2"/>
<evidence type="ECO:0000313" key="4">
    <source>
        <dbReference type="EMBL" id="RKR87868.1"/>
    </source>
</evidence>
<dbReference type="InterPro" id="IPR023365">
    <property type="entry name" value="Sortase_dom-sf"/>
</dbReference>
<protein>
    <submittedName>
        <fullName evidence="4">Sortase family protein</fullName>
    </submittedName>
</protein>
<accession>A0A495JH23</accession>
<dbReference type="InterPro" id="IPR042001">
    <property type="entry name" value="Sortase_F"/>
</dbReference>
<dbReference type="RefSeq" id="WP_121156579.1">
    <property type="nucleotide sequence ID" value="NZ_RBKT01000001.1"/>
</dbReference>
<keyword evidence="1" id="KW-0378">Hydrolase</keyword>
<evidence type="ECO:0000256" key="1">
    <source>
        <dbReference type="ARBA" id="ARBA00022801"/>
    </source>
</evidence>
<keyword evidence="3" id="KW-0812">Transmembrane</keyword>
<gene>
    <name evidence="4" type="ORF">BDK92_2169</name>
</gene>
<dbReference type="Pfam" id="PF04203">
    <property type="entry name" value="Sortase"/>
    <property type="match status" value="1"/>
</dbReference>
<keyword evidence="3" id="KW-1133">Transmembrane helix</keyword>
<feature type="transmembrane region" description="Helical" evidence="3">
    <location>
        <begin position="84"/>
        <end position="105"/>
    </location>
</feature>
<dbReference type="CDD" id="cd05829">
    <property type="entry name" value="Sortase_F"/>
    <property type="match status" value="1"/>
</dbReference>
<sequence length="282" mass="30080">MAGRLAPVRAAQSRAWRLLSRLAAEASAASIVTPDTADRTAPGTLRAGPARPGTGRAVGTARPPGYRVAPPRVRRVRQPARRPGPVPIIIVLMGLIITGFGVQYVTGTNFLPGFSSGSQPPPRKFPVMEQSPPTAIAIDSLDVRARVHRVGIAPDGSIAVPPPDRYQEAGWYDQSPTPGQYGPAVIVGHVDTRTGPAVFHDLAKVRPGAEIEVTRTDRSVAVFKVNSVRRYDKSQLPTEEVFDDFNRPGLRLITCGGRWVGGTTGYADNVVVFASLVSARPA</sequence>
<dbReference type="Proteomes" id="UP000277671">
    <property type="component" value="Unassembled WGS sequence"/>
</dbReference>
<keyword evidence="5" id="KW-1185">Reference proteome</keyword>
<evidence type="ECO:0000256" key="3">
    <source>
        <dbReference type="SAM" id="Phobius"/>
    </source>
</evidence>
<dbReference type="EMBL" id="RBKT01000001">
    <property type="protein sequence ID" value="RKR87868.1"/>
    <property type="molecule type" value="Genomic_DNA"/>
</dbReference>
<comment type="caution">
    <text evidence="4">The sequence shown here is derived from an EMBL/GenBank/DDBJ whole genome shotgun (WGS) entry which is preliminary data.</text>
</comment>
<name>A0A495JH23_9ACTN</name>
<dbReference type="AlphaFoldDB" id="A0A495JH23"/>
<evidence type="ECO:0000256" key="2">
    <source>
        <dbReference type="SAM" id="MobiDB-lite"/>
    </source>
</evidence>
<proteinExistence type="predicted"/>
<dbReference type="GO" id="GO:0016787">
    <property type="term" value="F:hydrolase activity"/>
    <property type="evidence" value="ECO:0007669"/>
    <property type="project" value="UniProtKB-KW"/>
</dbReference>
<keyword evidence="3" id="KW-0472">Membrane</keyword>
<dbReference type="Gene3D" id="2.40.260.10">
    <property type="entry name" value="Sortase"/>
    <property type="match status" value="1"/>
</dbReference>
<feature type="region of interest" description="Disordered" evidence="2">
    <location>
        <begin position="35"/>
        <end position="67"/>
    </location>
</feature>
<organism evidence="4 5">
    <name type="scientific">Micromonospora pisi</name>
    <dbReference type="NCBI Taxonomy" id="589240"/>
    <lineage>
        <taxon>Bacteria</taxon>
        <taxon>Bacillati</taxon>
        <taxon>Actinomycetota</taxon>
        <taxon>Actinomycetes</taxon>
        <taxon>Micromonosporales</taxon>
        <taxon>Micromonosporaceae</taxon>
        <taxon>Micromonospora</taxon>
    </lineage>
</organism>
<evidence type="ECO:0000313" key="5">
    <source>
        <dbReference type="Proteomes" id="UP000277671"/>
    </source>
</evidence>